<reference evidence="1 2" key="1">
    <citation type="submission" date="2020-12" db="EMBL/GenBank/DDBJ databases">
        <title>FDA dAtabase for Regulatory Grade micrObial Sequences (FDA-ARGOS): Supporting development and validation of Infectious Disease Dx tests.</title>
        <authorList>
            <person name="Sproer C."/>
            <person name="Gronow S."/>
            <person name="Severitt S."/>
            <person name="Schroder I."/>
            <person name="Tallon L."/>
            <person name="Sadzewicz L."/>
            <person name="Zhao X."/>
            <person name="Boylan J."/>
            <person name="Ott S."/>
            <person name="Bowen H."/>
            <person name="Vavikolanu K."/>
            <person name="Mehta A."/>
            <person name="Aluvathingal J."/>
            <person name="Nadendla S."/>
            <person name="Lowell S."/>
            <person name="Myers T."/>
            <person name="Yan Y."/>
            <person name="Sichtig H."/>
        </authorList>
    </citation>
    <scope>NUCLEOTIDE SEQUENCE [LARGE SCALE GENOMIC DNA]</scope>
    <source>
        <strain evidence="1 2">FDAARGOS_890</strain>
    </source>
</reference>
<keyword evidence="2" id="KW-1185">Reference proteome</keyword>
<dbReference type="KEGG" id="dla:I6G47_10770"/>
<dbReference type="EMBL" id="CP065748">
    <property type="protein sequence ID" value="QPS83510.1"/>
    <property type="molecule type" value="Genomic_DNA"/>
</dbReference>
<protein>
    <submittedName>
        <fullName evidence="1">Uncharacterized protein</fullName>
    </submittedName>
</protein>
<dbReference type="RefSeq" id="WP_016454461.1">
    <property type="nucleotide sequence ID" value="NZ_CP065748.1"/>
</dbReference>
<name>A0A7T2YWM3_9BURK</name>
<dbReference type="Proteomes" id="UP000595064">
    <property type="component" value="Chromosome"/>
</dbReference>
<gene>
    <name evidence="1" type="ORF">I6G47_10770</name>
</gene>
<organism evidence="1 2">
    <name type="scientific">Delftia lacustris</name>
    <dbReference type="NCBI Taxonomy" id="558537"/>
    <lineage>
        <taxon>Bacteria</taxon>
        <taxon>Pseudomonadati</taxon>
        <taxon>Pseudomonadota</taxon>
        <taxon>Betaproteobacteria</taxon>
        <taxon>Burkholderiales</taxon>
        <taxon>Comamonadaceae</taxon>
        <taxon>Delftia</taxon>
    </lineage>
</organism>
<sequence length="194" mass="20591">MSKTETQSDAQKLSALLNVAMAFDHGRIGTDRRFVEMDATVVASVDAELRRLDAENKALRAQLESPAAQAGWKLVPAKPTDAMLGAAQKAWLADPLRRSSTLYAAALAAAPQAPVMDATAERDEAFEAVRQRLCKLPKYSFILADGDGGAVGVARRKDGSGRWIEFQAAHELFDPVAVDAAIAARAAAKTGDAA</sequence>
<evidence type="ECO:0000313" key="2">
    <source>
        <dbReference type="Proteomes" id="UP000595064"/>
    </source>
</evidence>
<evidence type="ECO:0000313" key="1">
    <source>
        <dbReference type="EMBL" id="QPS83510.1"/>
    </source>
</evidence>
<dbReference type="AlphaFoldDB" id="A0A7T2YWM3"/>
<proteinExistence type="predicted"/>
<accession>A0A7T2YWM3</accession>